<feature type="domain" description="PLL-like beta propeller" evidence="1">
    <location>
        <begin position="185"/>
        <end position="395"/>
    </location>
</feature>
<name>A0A179BWU2_RHILE</name>
<proteinExistence type="predicted"/>
<dbReference type="InterPro" id="IPR058502">
    <property type="entry name" value="PLL-like_beta-prop"/>
</dbReference>
<sequence length="416" mass="47367">MQQNIRIIYDNNWVVRTMHDRISSMWSIDDIKVTYSSNWWGFTLTLNEDATQALQDVENWVVKIAAVLPAELDWLGDVIAGYLYVRKLIIQAEDKGAGVKLVSPWIAPTLLIPFPVNAHIDDGQLRWSVCGFVDAEHNTLSWCDETKMTDVFSEDGPALAVHQDQLYCVARGGGSDSMLWWMKYQTSWSTYTQIRDDVFSAYGPALASYNGLLYCLARGAGSDSQIWWMYYDGNGWSQYTPFPQVFTASGPALAVYNNRLFCVARGNEDDLWWMAYDGENWSQYTQIPNAMTGAAPSLCEYNGKLYCVHKGTGRDNNLWYLSYDDQNGWSQDKLISSSVYTADGPSLAVFDNRLFCAARGNENDQGLWWLYFDGLDWSQYRPIANAKSARRPAIVHYQQPKSSRDQLLMMHRGVES</sequence>
<reference evidence="2" key="1">
    <citation type="submission" date="2016-04" db="EMBL/GenBank/DDBJ databases">
        <title>Fast-growing isolate from the root nodules of Vavilovia formosa.</title>
        <authorList>
            <person name="Kimeklis A."/>
            <person name="Safronova V."/>
            <person name="Belimov A."/>
            <person name="Andronov E."/>
        </authorList>
    </citation>
    <scope>NUCLEOTIDE SEQUENCE [LARGE SCALE GENOMIC DNA]</scope>
    <source>
        <strain evidence="2">Vaf-46</strain>
    </source>
</reference>
<evidence type="ECO:0000313" key="2">
    <source>
        <dbReference type="EMBL" id="OAP95740.1"/>
    </source>
</evidence>
<dbReference type="SUPFAM" id="SSF89372">
    <property type="entry name" value="Fucose-specific lectin"/>
    <property type="match status" value="1"/>
</dbReference>
<accession>A0A179BWU2</accession>
<evidence type="ECO:0000259" key="1">
    <source>
        <dbReference type="Pfam" id="PF26607"/>
    </source>
</evidence>
<dbReference type="Gene3D" id="2.120.10.70">
    <property type="entry name" value="Fucose-specific lectin"/>
    <property type="match status" value="2"/>
</dbReference>
<protein>
    <recommendedName>
        <fullName evidence="1">PLL-like beta propeller domain-containing protein</fullName>
    </recommendedName>
</protein>
<gene>
    <name evidence="2" type="ORF">A4U53_39020</name>
</gene>
<dbReference type="Pfam" id="PF26607">
    <property type="entry name" value="DUF8189"/>
    <property type="match status" value="1"/>
</dbReference>
<dbReference type="AlphaFoldDB" id="A0A179BWU2"/>
<comment type="caution">
    <text evidence="2">The sequence shown here is derived from an EMBL/GenBank/DDBJ whole genome shotgun (WGS) entry which is preliminary data.</text>
</comment>
<dbReference type="EMBL" id="LWBS01000098">
    <property type="protein sequence ID" value="OAP95740.1"/>
    <property type="molecule type" value="Genomic_DNA"/>
</dbReference>
<organism evidence="2">
    <name type="scientific">Rhizobium leguminosarum</name>
    <dbReference type="NCBI Taxonomy" id="384"/>
    <lineage>
        <taxon>Bacteria</taxon>
        <taxon>Pseudomonadati</taxon>
        <taxon>Pseudomonadota</taxon>
        <taxon>Alphaproteobacteria</taxon>
        <taxon>Hyphomicrobiales</taxon>
        <taxon>Rhizobiaceae</taxon>
        <taxon>Rhizobium/Agrobacterium group</taxon>
        <taxon>Rhizobium</taxon>
    </lineage>
</organism>